<evidence type="ECO:0000313" key="2">
    <source>
        <dbReference type="Proteomes" id="UP000034778"/>
    </source>
</evidence>
<reference evidence="1 2" key="1">
    <citation type="journal article" date="2015" name="Nature">
        <title>rRNA introns, odd ribosomes, and small enigmatic genomes across a large radiation of phyla.</title>
        <authorList>
            <person name="Brown C.T."/>
            <person name="Hug L.A."/>
            <person name="Thomas B.C."/>
            <person name="Sharon I."/>
            <person name="Castelle C.J."/>
            <person name="Singh A."/>
            <person name="Wilkins M.J."/>
            <person name="Williams K.H."/>
            <person name="Banfield J.F."/>
        </authorList>
    </citation>
    <scope>NUCLEOTIDE SEQUENCE [LARGE SCALE GENOMIC DNA]</scope>
</reference>
<accession>A0A0F9ZIR0</accession>
<sequence>MNNNNTLTAGRQVSNGVVHKVPKDLSKTLTSDSKILSIWEDLTPLARNEWICWVENAKHLDTRNRRIERVRSEIEEGIRRPCCWAGCPHR</sequence>
<dbReference type="AlphaFoldDB" id="A0A0F9ZIR0"/>
<evidence type="ECO:0000313" key="1">
    <source>
        <dbReference type="EMBL" id="KKP43979.1"/>
    </source>
</evidence>
<name>A0A0F9ZIR0_9BACT</name>
<comment type="caution">
    <text evidence="1">The sequence shown here is derived from an EMBL/GenBank/DDBJ whole genome shotgun (WGS) entry which is preliminary data.</text>
</comment>
<dbReference type="Pfam" id="PF13376">
    <property type="entry name" value="OmdA"/>
    <property type="match status" value="1"/>
</dbReference>
<dbReference type="Proteomes" id="UP000034778">
    <property type="component" value="Unassembled WGS sequence"/>
</dbReference>
<proteinExistence type="predicted"/>
<dbReference type="PATRIC" id="fig|1618566.3.peg.891"/>
<protein>
    <recommendedName>
        <fullName evidence="3">YdeI/OmpD-associated family protein</fullName>
    </recommendedName>
</protein>
<evidence type="ECO:0008006" key="3">
    <source>
        <dbReference type="Google" id="ProtNLM"/>
    </source>
</evidence>
<dbReference type="EMBL" id="LBOW01000013">
    <property type="protein sequence ID" value="KKP43979.1"/>
    <property type="molecule type" value="Genomic_DNA"/>
</dbReference>
<organism evidence="1 2">
    <name type="scientific">Candidatus Woesebacteria bacterium GW2011_GWB1_33_22</name>
    <dbReference type="NCBI Taxonomy" id="1618566"/>
    <lineage>
        <taxon>Bacteria</taxon>
        <taxon>Candidatus Woeseibacteriota</taxon>
    </lineage>
</organism>
<dbReference type="STRING" id="1618566.UR35_C0013G0004"/>
<gene>
    <name evidence="1" type="ORF">UR35_C0013G0004</name>
</gene>